<feature type="domain" description="Glycosyl transferase 48" evidence="1">
    <location>
        <begin position="1"/>
        <end position="219"/>
    </location>
</feature>
<name>A0ABD0VAY1_DENTH</name>
<dbReference type="InterPro" id="IPR003440">
    <property type="entry name" value="Glyco_trans_48_dom"/>
</dbReference>
<sequence>MSNQEISFVIIGQKVLATPLKVCFQYRHPNVFDRIFHIIKGDISKASRGINLSEDIFVGFNSTLRQGNITHNEYIPVGKGRDVGLNQISLFEAKVACSNGEQILSRDIYHLGHRFDFFRMLSYYFMTVGVLCQLDDGCYQLIIVHLFLYGKPYLSLGGLESAIMKQALMRENNPLKAIMASQYAVQLGLLMALPISCGDWAKKGIQNCIGRHNHHATSIVLSVLYILA</sequence>
<proteinExistence type="predicted"/>
<dbReference type="AlphaFoldDB" id="A0ABD0VAY1"/>
<evidence type="ECO:0000313" key="2">
    <source>
        <dbReference type="EMBL" id="KAL0922120.1"/>
    </source>
</evidence>
<comment type="caution">
    <text evidence="2">The sequence shown here is derived from an EMBL/GenBank/DDBJ whole genome shotgun (WGS) entry which is preliminary data.</text>
</comment>
<dbReference type="Pfam" id="PF02364">
    <property type="entry name" value="Glucan_synthase"/>
    <property type="match status" value="1"/>
</dbReference>
<dbReference type="PANTHER" id="PTHR12741:SF106">
    <property type="entry name" value="CALLOSE SYNTHASE 5"/>
    <property type="match status" value="1"/>
</dbReference>
<reference evidence="2 3" key="1">
    <citation type="journal article" date="2024" name="Plant Biotechnol. J.">
        <title>Dendrobium thyrsiflorum genome and its molecular insights into genes involved in important horticultural traits.</title>
        <authorList>
            <person name="Chen B."/>
            <person name="Wang J.Y."/>
            <person name="Zheng P.J."/>
            <person name="Li K.L."/>
            <person name="Liang Y.M."/>
            <person name="Chen X.F."/>
            <person name="Zhang C."/>
            <person name="Zhao X."/>
            <person name="He X."/>
            <person name="Zhang G.Q."/>
            <person name="Liu Z.J."/>
            <person name="Xu Q."/>
        </authorList>
    </citation>
    <scope>NUCLEOTIDE SEQUENCE [LARGE SCALE GENOMIC DNA]</scope>
    <source>
        <strain evidence="2">GZMU011</strain>
    </source>
</reference>
<gene>
    <name evidence="2" type="ORF">M5K25_006082</name>
</gene>
<evidence type="ECO:0000259" key="1">
    <source>
        <dbReference type="Pfam" id="PF02364"/>
    </source>
</evidence>
<protein>
    <recommendedName>
        <fullName evidence="1">Glycosyl transferase 48 domain-containing protein</fullName>
    </recommendedName>
</protein>
<dbReference type="PANTHER" id="PTHR12741">
    <property type="entry name" value="LYST-INTERACTING PROTEIN LIP5 DOPAMINE RESPONSIVE PROTEIN DRG-1"/>
    <property type="match status" value="1"/>
</dbReference>
<organism evidence="2 3">
    <name type="scientific">Dendrobium thyrsiflorum</name>
    <name type="common">Pinecone-like raceme dendrobium</name>
    <name type="synonym">Orchid</name>
    <dbReference type="NCBI Taxonomy" id="117978"/>
    <lineage>
        <taxon>Eukaryota</taxon>
        <taxon>Viridiplantae</taxon>
        <taxon>Streptophyta</taxon>
        <taxon>Embryophyta</taxon>
        <taxon>Tracheophyta</taxon>
        <taxon>Spermatophyta</taxon>
        <taxon>Magnoliopsida</taxon>
        <taxon>Liliopsida</taxon>
        <taxon>Asparagales</taxon>
        <taxon>Orchidaceae</taxon>
        <taxon>Epidendroideae</taxon>
        <taxon>Malaxideae</taxon>
        <taxon>Dendrobiinae</taxon>
        <taxon>Dendrobium</taxon>
    </lineage>
</organism>
<keyword evidence="3" id="KW-1185">Reference proteome</keyword>
<dbReference type="EMBL" id="JANQDX010000006">
    <property type="protein sequence ID" value="KAL0922120.1"/>
    <property type="molecule type" value="Genomic_DNA"/>
</dbReference>
<accession>A0ABD0VAY1</accession>
<evidence type="ECO:0000313" key="3">
    <source>
        <dbReference type="Proteomes" id="UP001552299"/>
    </source>
</evidence>
<dbReference type="Proteomes" id="UP001552299">
    <property type="component" value="Unassembled WGS sequence"/>
</dbReference>